<feature type="transmembrane region" description="Helical" evidence="1">
    <location>
        <begin position="12"/>
        <end position="31"/>
    </location>
</feature>
<accession>A0ABD5U3L5</accession>
<keyword evidence="1" id="KW-0812">Transmembrane</keyword>
<protein>
    <recommendedName>
        <fullName evidence="4">Integral membrane protein</fullName>
    </recommendedName>
</protein>
<sequence length="119" mass="12399">MSAEREERRFDPWGTAVGVLVGLAGALVLAQPLGPFSLAGRRVMPMVLSTVALTAGFALGAVVYHRRGRRFVALAHGVGALGWGLVVLAAGVGSVLVLFVGFAVVLGGTLFLVSETRRR</sequence>
<feature type="transmembrane region" description="Helical" evidence="1">
    <location>
        <begin position="95"/>
        <end position="113"/>
    </location>
</feature>
<evidence type="ECO:0000313" key="2">
    <source>
        <dbReference type="EMBL" id="MFC6834923.1"/>
    </source>
</evidence>
<comment type="caution">
    <text evidence="2">The sequence shown here is derived from an EMBL/GenBank/DDBJ whole genome shotgun (WGS) entry which is preliminary data.</text>
</comment>
<evidence type="ECO:0000313" key="3">
    <source>
        <dbReference type="Proteomes" id="UP001596406"/>
    </source>
</evidence>
<keyword evidence="1" id="KW-0472">Membrane</keyword>
<dbReference type="AlphaFoldDB" id="A0ABD5U3L5"/>
<keyword evidence="1" id="KW-1133">Transmembrane helix</keyword>
<reference evidence="2 3" key="1">
    <citation type="journal article" date="2019" name="Int. J. Syst. Evol. Microbiol.">
        <title>The Global Catalogue of Microorganisms (GCM) 10K type strain sequencing project: providing services to taxonomists for standard genome sequencing and annotation.</title>
        <authorList>
            <consortium name="The Broad Institute Genomics Platform"/>
            <consortium name="The Broad Institute Genome Sequencing Center for Infectious Disease"/>
            <person name="Wu L."/>
            <person name="Ma J."/>
        </authorList>
    </citation>
    <scope>NUCLEOTIDE SEQUENCE [LARGE SCALE GENOMIC DNA]</scope>
    <source>
        <strain evidence="2 3">PSRA2</strain>
    </source>
</reference>
<evidence type="ECO:0000256" key="1">
    <source>
        <dbReference type="SAM" id="Phobius"/>
    </source>
</evidence>
<dbReference type="EMBL" id="JBHSXM010000001">
    <property type="protein sequence ID" value="MFC6834923.1"/>
    <property type="molecule type" value="Genomic_DNA"/>
</dbReference>
<proteinExistence type="predicted"/>
<name>A0ABD5U3L5_9EURY</name>
<keyword evidence="3" id="KW-1185">Reference proteome</keyword>
<dbReference type="RefSeq" id="WP_304446634.1">
    <property type="nucleotide sequence ID" value="NZ_JARRAH010000001.1"/>
</dbReference>
<dbReference type="Proteomes" id="UP001596406">
    <property type="component" value="Unassembled WGS sequence"/>
</dbReference>
<feature type="transmembrane region" description="Helical" evidence="1">
    <location>
        <begin position="43"/>
        <end position="64"/>
    </location>
</feature>
<evidence type="ECO:0008006" key="4">
    <source>
        <dbReference type="Google" id="ProtNLM"/>
    </source>
</evidence>
<gene>
    <name evidence="2" type="ORF">ACFQHK_00205</name>
</gene>
<feature type="transmembrane region" description="Helical" evidence="1">
    <location>
        <begin position="71"/>
        <end position="89"/>
    </location>
</feature>
<organism evidence="2 3">
    <name type="scientific">Halomarina ordinaria</name>
    <dbReference type="NCBI Taxonomy" id="3033939"/>
    <lineage>
        <taxon>Archaea</taxon>
        <taxon>Methanobacteriati</taxon>
        <taxon>Methanobacteriota</taxon>
        <taxon>Stenosarchaea group</taxon>
        <taxon>Halobacteria</taxon>
        <taxon>Halobacteriales</taxon>
        <taxon>Natronomonadaceae</taxon>
        <taxon>Halomarina</taxon>
    </lineage>
</organism>